<dbReference type="GO" id="GO:0046872">
    <property type="term" value="F:metal ion binding"/>
    <property type="evidence" value="ECO:0007669"/>
    <property type="project" value="UniProtKB-KW"/>
</dbReference>
<feature type="transmembrane region" description="Helical" evidence="19">
    <location>
        <begin position="270"/>
        <end position="294"/>
    </location>
</feature>
<dbReference type="InterPro" id="IPR008271">
    <property type="entry name" value="Ser/Thr_kinase_AS"/>
</dbReference>
<keyword evidence="22" id="KW-1185">Reference proteome</keyword>
<gene>
    <name evidence="21" type="ORF">V1264_023419</name>
</gene>
<comment type="caution">
    <text evidence="21">The sequence shown here is derived from an EMBL/GenBank/DDBJ whole genome shotgun (WGS) entry which is preliminary data.</text>
</comment>
<evidence type="ECO:0000256" key="17">
    <source>
        <dbReference type="RuleBase" id="RU000304"/>
    </source>
</evidence>
<feature type="compositionally biased region" description="Basic and acidic residues" evidence="18">
    <location>
        <begin position="1"/>
        <end position="11"/>
    </location>
</feature>
<keyword evidence="9" id="KW-0418">Kinase</keyword>
<evidence type="ECO:0000256" key="8">
    <source>
        <dbReference type="ARBA" id="ARBA00022741"/>
    </source>
</evidence>
<comment type="catalytic activity">
    <reaction evidence="12">
        <text>L-threonyl-[protein] + ATP = O-phospho-L-threonyl-[protein] + ADP + H(+)</text>
        <dbReference type="Rhea" id="RHEA:46608"/>
        <dbReference type="Rhea" id="RHEA-COMP:11060"/>
        <dbReference type="Rhea" id="RHEA-COMP:11605"/>
        <dbReference type="ChEBI" id="CHEBI:15378"/>
        <dbReference type="ChEBI" id="CHEBI:30013"/>
        <dbReference type="ChEBI" id="CHEBI:30616"/>
        <dbReference type="ChEBI" id="CHEBI:61977"/>
        <dbReference type="ChEBI" id="CHEBI:456216"/>
        <dbReference type="EC" id="2.7.11.1"/>
    </reaction>
</comment>
<dbReference type="InterPro" id="IPR049571">
    <property type="entry name" value="NIM1K_STKc"/>
</dbReference>
<evidence type="ECO:0000256" key="1">
    <source>
        <dbReference type="ARBA" id="ARBA00001946"/>
    </source>
</evidence>
<dbReference type="Pfam" id="PF00069">
    <property type="entry name" value="Pkinase"/>
    <property type="match status" value="1"/>
</dbReference>
<dbReference type="GO" id="GO:0005737">
    <property type="term" value="C:cytoplasm"/>
    <property type="evidence" value="ECO:0007669"/>
    <property type="project" value="TreeGrafter"/>
</dbReference>
<dbReference type="InterPro" id="IPR017441">
    <property type="entry name" value="Protein_kinase_ATP_BS"/>
</dbReference>
<keyword evidence="6" id="KW-0808">Transferase</keyword>
<dbReference type="SUPFAM" id="SSF56112">
    <property type="entry name" value="Protein kinase-like (PK-like)"/>
    <property type="match status" value="1"/>
</dbReference>
<comment type="cofactor">
    <cofactor evidence="1">
        <name>Mg(2+)</name>
        <dbReference type="ChEBI" id="CHEBI:18420"/>
    </cofactor>
</comment>
<dbReference type="PROSITE" id="PS00107">
    <property type="entry name" value="PROTEIN_KINASE_ATP"/>
    <property type="match status" value="1"/>
</dbReference>
<dbReference type="FunFam" id="1.10.510.10:FF:000346">
    <property type="entry name" value="Serine/threonine-protein kinase NIM1"/>
    <property type="match status" value="1"/>
</dbReference>
<evidence type="ECO:0000256" key="12">
    <source>
        <dbReference type="ARBA" id="ARBA00047899"/>
    </source>
</evidence>
<evidence type="ECO:0000256" key="16">
    <source>
        <dbReference type="PROSITE-ProRule" id="PRU10141"/>
    </source>
</evidence>
<sequence length="457" mass="51774">MKEMQGIREESEQGEYDDERPVATRTPLGFHRCSTEPTNISRQDSTGPSPLSSTHSSSVVNVDGERRLTPFERLAQDLSQDQRIIKEITLGKRIGFYRIRGELGSGNFSQVKLGIHALTKEKVAIKILDKTKLDQKTQRLLSREISSMERLHHPNIIRLYEVVETLAKLHIIMEYAGGGELFTKISNEGKLPELEAKTIFAQVVAAVSHMHANNIIHRDLKAENVFYANPRWIKVGDFGFSTVASIDQTLNTFCGSPPYAAPELFKDESYYGTFVDLWAMGIMLYFIVTGIMPFRAETVAKLKKCILDGSYTIPSYVSDSCQFLVRSILKHIPQDRFTLDEIKRCDWLEGEEFPGALQAYNLHPSNADLHTASEEEREARVILNDLGITNDHFRKLSTRDSRNGITGTYRIVLHRVQKKHSGLPDVAHDHVMRDYNLNEHTARFAPSGKQSKLCVIL</sequence>
<dbReference type="EC" id="2.7.11.1" evidence="3"/>
<keyword evidence="11" id="KW-0460">Magnesium</keyword>
<keyword evidence="19" id="KW-0812">Transmembrane</keyword>
<keyword evidence="5" id="KW-0597">Phosphoprotein</keyword>
<keyword evidence="4 17" id="KW-0723">Serine/threonine-protein kinase</keyword>
<dbReference type="AlphaFoldDB" id="A0AAN9B756"/>
<accession>A0AAN9B756</accession>
<dbReference type="PROSITE" id="PS50011">
    <property type="entry name" value="PROTEIN_KINASE_DOM"/>
    <property type="match status" value="1"/>
</dbReference>
<feature type="compositionally biased region" description="Polar residues" evidence="18">
    <location>
        <begin position="35"/>
        <end position="44"/>
    </location>
</feature>
<dbReference type="FunFam" id="3.30.200.20:FF:000003">
    <property type="entry name" value="Non-specific serine/threonine protein kinase"/>
    <property type="match status" value="1"/>
</dbReference>
<protein>
    <recommendedName>
        <fullName evidence="14">Serine/threonine-protein kinase NIM1</fullName>
        <ecNumber evidence="3">2.7.11.1</ecNumber>
    </recommendedName>
    <alternativeName>
        <fullName evidence="15">NIM1 serine/threonine-protein kinase</fullName>
    </alternativeName>
</protein>
<evidence type="ECO:0000313" key="22">
    <source>
        <dbReference type="Proteomes" id="UP001374579"/>
    </source>
</evidence>
<keyword evidence="19" id="KW-0472">Membrane</keyword>
<evidence type="ECO:0000256" key="9">
    <source>
        <dbReference type="ARBA" id="ARBA00022777"/>
    </source>
</evidence>
<dbReference type="EMBL" id="JBAMIC010000011">
    <property type="protein sequence ID" value="KAK7100463.1"/>
    <property type="molecule type" value="Genomic_DNA"/>
</dbReference>
<keyword evidence="19" id="KW-1133">Transmembrane helix</keyword>
<keyword evidence="7" id="KW-0479">Metal-binding</keyword>
<keyword evidence="8 16" id="KW-0547">Nucleotide-binding</keyword>
<evidence type="ECO:0000256" key="14">
    <source>
        <dbReference type="ARBA" id="ARBA00069491"/>
    </source>
</evidence>
<evidence type="ECO:0000313" key="21">
    <source>
        <dbReference type="EMBL" id="KAK7100463.1"/>
    </source>
</evidence>
<comment type="catalytic activity">
    <reaction evidence="13">
        <text>L-seryl-[protein] + ATP = O-phospho-L-seryl-[protein] + ADP + H(+)</text>
        <dbReference type="Rhea" id="RHEA:17989"/>
        <dbReference type="Rhea" id="RHEA-COMP:9863"/>
        <dbReference type="Rhea" id="RHEA-COMP:11604"/>
        <dbReference type="ChEBI" id="CHEBI:15378"/>
        <dbReference type="ChEBI" id="CHEBI:29999"/>
        <dbReference type="ChEBI" id="CHEBI:30616"/>
        <dbReference type="ChEBI" id="CHEBI:83421"/>
        <dbReference type="ChEBI" id="CHEBI:456216"/>
        <dbReference type="EC" id="2.7.11.1"/>
    </reaction>
</comment>
<evidence type="ECO:0000256" key="18">
    <source>
        <dbReference type="SAM" id="MobiDB-lite"/>
    </source>
</evidence>
<evidence type="ECO:0000256" key="6">
    <source>
        <dbReference type="ARBA" id="ARBA00022679"/>
    </source>
</evidence>
<dbReference type="InterPro" id="IPR011009">
    <property type="entry name" value="Kinase-like_dom_sf"/>
</dbReference>
<evidence type="ECO:0000256" key="11">
    <source>
        <dbReference type="ARBA" id="ARBA00022842"/>
    </source>
</evidence>
<evidence type="ECO:0000256" key="3">
    <source>
        <dbReference type="ARBA" id="ARBA00012513"/>
    </source>
</evidence>
<dbReference type="CDD" id="cd14075">
    <property type="entry name" value="STKc_NIM1"/>
    <property type="match status" value="1"/>
</dbReference>
<proteinExistence type="inferred from homology"/>
<evidence type="ECO:0000256" key="10">
    <source>
        <dbReference type="ARBA" id="ARBA00022840"/>
    </source>
</evidence>
<feature type="domain" description="Protein kinase" evidence="20">
    <location>
        <begin position="97"/>
        <end position="348"/>
    </location>
</feature>
<evidence type="ECO:0000256" key="5">
    <source>
        <dbReference type="ARBA" id="ARBA00022553"/>
    </source>
</evidence>
<comment type="similarity">
    <text evidence="2">Belongs to the protein kinase superfamily. CAMK Ser/Thr protein kinase family.</text>
</comment>
<feature type="region of interest" description="Disordered" evidence="18">
    <location>
        <begin position="1"/>
        <end position="63"/>
    </location>
</feature>
<evidence type="ECO:0000256" key="4">
    <source>
        <dbReference type="ARBA" id="ARBA00022527"/>
    </source>
</evidence>
<evidence type="ECO:0000256" key="19">
    <source>
        <dbReference type="SAM" id="Phobius"/>
    </source>
</evidence>
<evidence type="ECO:0000256" key="15">
    <source>
        <dbReference type="ARBA" id="ARBA00080118"/>
    </source>
</evidence>
<dbReference type="GO" id="GO:0050321">
    <property type="term" value="F:tau-protein kinase activity"/>
    <property type="evidence" value="ECO:0007669"/>
    <property type="project" value="TreeGrafter"/>
</dbReference>
<dbReference type="InterPro" id="IPR000719">
    <property type="entry name" value="Prot_kinase_dom"/>
</dbReference>
<dbReference type="PROSITE" id="PS00108">
    <property type="entry name" value="PROTEIN_KINASE_ST"/>
    <property type="match status" value="1"/>
</dbReference>
<dbReference type="GO" id="GO:0035556">
    <property type="term" value="P:intracellular signal transduction"/>
    <property type="evidence" value="ECO:0007669"/>
    <property type="project" value="TreeGrafter"/>
</dbReference>
<dbReference type="PANTHER" id="PTHR24346">
    <property type="entry name" value="MAP/MICROTUBULE AFFINITY-REGULATING KINASE"/>
    <property type="match status" value="1"/>
</dbReference>
<evidence type="ECO:0000256" key="13">
    <source>
        <dbReference type="ARBA" id="ARBA00048679"/>
    </source>
</evidence>
<dbReference type="GO" id="GO:0000226">
    <property type="term" value="P:microtubule cytoskeleton organization"/>
    <property type="evidence" value="ECO:0007669"/>
    <property type="project" value="TreeGrafter"/>
</dbReference>
<dbReference type="Proteomes" id="UP001374579">
    <property type="component" value="Unassembled WGS sequence"/>
</dbReference>
<name>A0AAN9B756_9CAEN</name>
<feature type="compositionally biased region" description="Low complexity" evidence="18">
    <location>
        <begin position="45"/>
        <end position="58"/>
    </location>
</feature>
<dbReference type="Gene3D" id="1.10.510.10">
    <property type="entry name" value="Transferase(Phosphotransferase) domain 1"/>
    <property type="match status" value="1"/>
</dbReference>
<evidence type="ECO:0000256" key="2">
    <source>
        <dbReference type="ARBA" id="ARBA00006692"/>
    </source>
</evidence>
<evidence type="ECO:0000256" key="7">
    <source>
        <dbReference type="ARBA" id="ARBA00022723"/>
    </source>
</evidence>
<evidence type="ECO:0000259" key="20">
    <source>
        <dbReference type="PROSITE" id="PS50011"/>
    </source>
</evidence>
<dbReference type="PANTHER" id="PTHR24346:SF49">
    <property type="entry name" value="NIM1 SERINE_THREONINE PROTEIN KINASE"/>
    <property type="match status" value="1"/>
</dbReference>
<organism evidence="21 22">
    <name type="scientific">Littorina saxatilis</name>
    <dbReference type="NCBI Taxonomy" id="31220"/>
    <lineage>
        <taxon>Eukaryota</taxon>
        <taxon>Metazoa</taxon>
        <taxon>Spiralia</taxon>
        <taxon>Lophotrochozoa</taxon>
        <taxon>Mollusca</taxon>
        <taxon>Gastropoda</taxon>
        <taxon>Caenogastropoda</taxon>
        <taxon>Littorinimorpha</taxon>
        <taxon>Littorinoidea</taxon>
        <taxon>Littorinidae</taxon>
        <taxon>Littorina</taxon>
    </lineage>
</organism>
<keyword evidence="10 16" id="KW-0067">ATP-binding</keyword>
<dbReference type="GO" id="GO:0005524">
    <property type="term" value="F:ATP binding"/>
    <property type="evidence" value="ECO:0007669"/>
    <property type="project" value="UniProtKB-UniRule"/>
</dbReference>
<feature type="binding site" evidence="16">
    <location>
        <position position="126"/>
    </location>
    <ligand>
        <name>ATP</name>
        <dbReference type="ChEBI" id="CHEBI:30616"/>
    </ligand>
</feature>
<dbReference type="SMART" id="SM00220">
    <property type="entry name" value="S_TKc"/>
    <property type="match status" value="1"/>
</dbReference>
<reference evidence="21 22" key="1">
    <citation type="submission" date="2024-02" db="EMBL/GenBank/DDBJ databases">
        <title>Chromosome-scale genome assembly of the rough periwinkle Littorina saxatilis.</title>
        <authorList>
            <person name="De Jode A."/>
            <person name="Faria R."/>
            <person name="Formenti G."/>
            <person name="Sims Y."/>
            <person name="Smith T.P."/>
            <person name="Tracey A."/>
            <person name="Wood J.M.D."/>
            <person name="Zagrodzka Z.B."/>
            <person name="Johannesson K."/>
            <person name="Butlin R.K."/>
            <person name="Leder E.H."/>
        </authorList>
    </citation>
    <scope>NUCLEOTIDE SEQUENCE [LARGE SCALE GENOMIC DNA]</scope>
    <source>
        <strain evidence="21">Snail1</strain>
        <tissue evidence="21">Muscle</tissue>
    </source>
</reference>